<organism evidence="2">
    <name type="scientific">bioreactor metagenome</name>
    <dbReference type="NCBI Taxonomy" id="1076179"/>
    <lineage>
        <taxon>unclassified sequences</taxon>
        <taxon>metagenomes</taxon>
        <taxon>ecological metagenomes</taxon>
    </lineage>
</organism>
<accession>A0A645DJC9</accession>
<comment type="caution">
    <text evidence="2">The sequence shown here is derived from an EMBL/GenBank/DDBJ whole genome shotgun (WGS) entry which is preliminary data.</text>
</comment>
<protein>
    <submittedName>
        <fullName evidence="2">Uncharacterized protein</fullName>
    </submittedName>
</protein>
<proteinExistence type="predicted"/>
<dbReference type="AlphaFoldDB" id="A0A645DJC9"/>
<gene>
    <name evidence="2" type="ORF">SDC9_136256</name>
</gene>
<reference evidence="2" key="1">
    <citation type="submission" date="2019-08" db="EMBL/GenBank/DDBJ databases">
        <authorList>
            <person name="Kucharzyk K."/>
            <person name="Murdoch R.W."/>
            <person name="Higgins S."/>
            <person name="Loffler F."/>
        </authorList>
    </citation>
    <scope>NUCLEOTIDE SEQUENCE</scope>
</reference>
<evidence type="ECO:0000256" key="1">
    <source>
        <dbReference type="SAM" id="MobiDB-lite"/>
    </source>
</evidence>
<sequence>MPMRAISRESWPATGWPRNSTSPEVGVSTPEIWLNMVLLPAPLGPISARISPAFTSRLMLLLATSPPNLRVTFFASRIRSPFCGSARRASGVALASMTLRRALTGTKRVRMGHRPSRARCSTSTIIRPKKITSKLPLWPNTLGRMSCSHCLSTVITPAPTSAPQTWPAPPTTAMKRYSMPMCRPNGVGFTKRCMWA</sequence>
<feature type="region of interest" description="Disordered" evidence="1">
    <location>
        <begin position="1"/>
        <end position="23"/>
    </location>
</feature>
<name>A0A645DJC9_9ZZZZ</name>
<evidence type="ECO:0000313" key="2">
    <source>
        <dbReference type="EMBL" id="MPM89148.1"/>
    </source>
</evidence>
<dbReference type="EMBL" id="VSSQ01036630">
    <property type="protein sequence ID" value="MPM89148.1"/>
    <property type="molecule type" value="Genomic_DNA"/>
</dbReference>